<accession>A0A833RZ12</accession>
<dbReference type="Proteomes" id="UP000704712">
    <property type="component" value="Unassembled WGS sequence"/>
</dbReference>
<dbReference type="EMBL" id="WSZM01000795">
    <property type="protein sequence ID" value="KAF4029581.1"/>
    <property type="molecule type" value="Genomic_DNA"/>
</dbReference>
<protein>
    <submittedName>
        <fullName evidence="1">Uncharacterized protein</fullName>
    </submittedName>
</protein>
<evidence type="ECO:0000313" key="2">
    <source>
        <dbReference type="EMBL" id="KAF4138934.1"/>
    </source>
</evidence>
<sequence>MKHARALLLRLLPSFKVCRFYSVDETRTLKVAAALSFCVTAAPCLRLLSVATAPRALAAPGRQGKARLSGTAADLRKGPKATDIELELRATRSMTR</sequence>
<evidence type="ECO:0000313" key="1">
    <source>
        <dbReference type="EMBL" id="KAF4029581.1"/>
    </source>
</evidence>
<evidence type="ECO:0000313" key="3">
    <source>
        <dbReference type="Proteomes" id="UP000602510"/>
    </source>
</evidence>
<dbReference type="Proteomes" id="UP000602510">
    <property type="component" value="Unassembled WGS sequence"/>
</dbReference>
<name>A0A833RZ12_PHYIN</name>
<gene>
    <name evidence="1" type="ORF">GN244_ATG18675</name>
    <name evidence="2" type="ORF">GN958_ATG11891</name>
</gene>
<dbReference type="EMBL" id="JAACNO010001608">
    <property type="protein sequence ID" value="KAF4138934.1"/>
    <property type="molecule type" value="Genomic_DNA"/>
</dbReference>
<reference evidence="1" key="1">
    <citation type="submission" date="2020-04" db="EMBL/GenBank/DDBJ databases">
        <title>Hybrid Assembly of Korean Phytophthora infestans isolates.</title>
        <authorList>
            <person name="Prokchorchik M."/>
            <person name="Lee Y."/>
            <person name="Seo J."/>
            <person name="Cho J.-H."/>
            <person name="Park Y.-E."/>
            <person name="Jang D.-C."/>
            <person name="Im J.-S."/>
            <person name="Choi J.-G."/>
            <person name="Park H.-J."/>
            <person name="Lee G.-B."/>
            <person name="Lee Y.-G."/>
            <person name="Hong S.-Y."/>
            <person name="Cho K."/>
            <person name="Sohn K.H."/>
        </authorList>
    </citation>
    <scope>NUCLEOTIDE SEQUENCE</scope>
    <source>
        <strain evidence="1">KR_1_A1</strain>
        <strain evidence="2">KR_2_A2</strain>
    </source>
</reference>
<keyword evidence="3" id="KW-1185">Reference proteome</keyword>
<comment type="caution">
    <text evidence="1">The sequence shown here is derived from an EMBL/GenBank/DDBJ whole genome shotgun (WGS) entry which is preliminary data.</text>
</comment>
<dbReference type="AlphaFoldDB" id="A0A833RZ12"/>
<organism evidence="1 3">
    <name type="scientific">Phytophthora infestans</name>
    <name type="common">Potato late blight agent</name>
    <name type="synonym">Botrytis infestans</name>
    <dbReference type="NCBI Taxonomy" id="4787"/>
    <lineage>
        <taxon>Eukaryota</taxon>
        <taxon>Sar</taxon>
        <taxon>Stramenopiles</taxon>
        <taxon>Oomycota</taxon>
        <taxon>Peronosporomycetes</taxon>
        <taxon>Peronosporales</taxon>
        <taxon>Peronosporaceae</taxon>
        <taxon>Phytophthora</taxon>
    </lineage>
</organism>
<proteinExistence type="predicted"/>